<evidence type="ECO:0000313" key="8">
    <source>
        <dbReference type="Proteomes" id="UP001217089"/>
    </source>
</evidence>
<dbReference type="PROSITE" id="PS50026">
    <property type="entry name" value="EGF_3"/>
    <property type="match status" value="3"/>
</dbReference>
<evidence type="ECO:0000256" key="2">
    <source>
        <dbReference type="ARBA" id="ARBA00022729"/>
    </source>
</evidence>
<dbReference type="PROSITE" id="PS01186">
    <property type="entry name" value="EGF_2"/>
    <property type="match status" value="2"/>
</dbReference>
<dbReference type="SMART" id="SM00181">
    <property type="entry name" value="EGF"/>
    <property type="match status" value="7"/>
</dbReference>
<sequence length="430" mass="48158">MFEQQNEQMTAVVISIEDIHVRVHMDSVLKTMEELVKLSPINVYLECNGIGWGPNCKNECNCAPGAVSCDSTKGCVCHIGYNGAHCENDIDECADNPCDKQLEYCENIPGSFLCKCHQGYSKISSKYIEECQTGRHNCDQICKNTIGSFQCLCNNGWFYGDPHIESLDGKQYTFNGIGEYVLMKIVNENVTFELQARTERILKENGTYSNATVFTAFAMREENTTVQKIKHVQKDKFSTTLANIVSYQCENDVNGCSGHPCSDGRNCTDLTPAEEANFGRPFNCSACPKGYTENDKNKCSECEIRKWGLDCANYCDCVNGKCDPVFGCQCDAGFSGSNCDQDVNECKITGICNDTYKTCINTYGSYNCKCQDGYHEENKTCKNIDECANNRTNKCSFEDRCSNIERGYTCSCPDGFHLENDERTSYINKL</sequence>
<feature type="domain" description="EGF-like" evidence="6">
    <location>
        <begin position="342"/>
        <end position="382"/>
    </location>
</feature>
<proteinExistence type="predicted"/>
<comment type="caution">
    <text evidence="7">The sequence shown here is derived from an EMBL/GenBank/DDBJ whole genome shotgun (WGS) entry which is preliminary data.</text>
</comment>
<evidence type="ECO:0000256" key="1">
    <source>
        <dbReference type="ARBA" id="ARBA00022536"/>
    </source>
</evidence>
<keyword evidence="4" id="KW-1015">Disulfide bond</keyword>
<comment type="caution">
    <text evidence="5">Lacks conserved residue(s) required for the propagation of feature annotation.</text>
</comment>
<dbReference type="InterPro" id="IPR000152">
    <property type="entry name" value="EGF-type_Asp/Asn_hydroxyl_site"/>
</dbReference>
<evidence type="ECO:0000256" key="4">
    <source>
        <dbReference type="ARBA" id="ARBA00023157"/>
    </source>
</evidence>
<gene>
    <name evidence="7" type="ORF">KUTeg_015417</name>
</gene>
<dbReference type="PROSITE" id="PS00022">
    <property type="entry name" value="EGF_1"/>
    <property type="match status" value="1"/>
</dbReference>
<organism evidence="7 8">
    <name type="scientific">Tegillarca granosa</name>
    <name type="common">Malaysian cockle</name>
    <name type="synonym">Anadara granosa</name>
    <dbReference type="NCBI Taxonomy" id="220873"/>
    <lineage>
        <taxon>Eukaryota</taxon>
        <taxon>Metazoa</taxon>
        <taxon>Spiralia</taxon>
        <taxon>Lophotrochozoa</taxon>
        <taxon>Mollusca</taxon>
        <taxon>Bivalvia</taxon>
        <taxon>Autobranchia</taxon>
        <taxon>Pteriomorphia</taxon>
        <taxon>Arcoida</taxon>
        <taxon>Arcoidea</taxon>
        <taxon>Arcidae</taxon>
        <taxon>Tegillarca</taxon>
    </lineage>
</organism>
<dbReference type="InterPro" id="IPR000742">
    <property type="entry name" value="EGF"/>
</dbReference>
<evidence type="ECO:0000256" key="5">
    <source>
        <dbReference type="PROSITE-ProRule" id="PRU00076"/>
    </source>
</evidence>
<dbReference type="Proteomes" id="UP001217089">
    <property type="component" value="Unassembled WGS sequence"/>
</dbReference>
<reference evidence="7 8" key="1">
    <citation type="submission" date="2022-12" db="EMBL/GenBank/DDBJ databases">
        <title>Chromosome-level genome of Tegillarca granosa.</title>
        <authorList>
            <person name="Kim J."/>
        </authorList>
    </citation>
    <scope>NUCLEOTIDE SEQUENCE [LARGE SCALE GENOMIC DNA]</scope>
    <source>
        <strain evidence="7">Teg-2019</strain>
        <tissue evidence="7">Adductor muscle</tissue>
    </source>
</reference>
<dbReference type="InterPro" id="IPR052235">
    <property type="entry name" value="Nephronectin_domain"/>
</dbReference>
<dbReference type="PANTHER" id="PTHR24050:SF28">
    <property type="entry name" value="UROMODULIN-LIKE"/>
    <property type="match status" value="1"/>
</dbReference>
<accession>A0ABQ9EVK1</accession>
<evidence type="ECO:0000256" key="3">
    <source>
        <dbReference type="ARBA" id="ARBA00022737"/>
    </source>
</evidence>
<dbReference type="EMBL" id="JARBDR010000793">
    <property type="protein sequence ID" value="KAJ8307333.1"/>
    <property type="molecule type" value="Genomic_DNA"/>
</dbReference>
<evidence type="ECO:0000313" key="7">
    <source>
        <dbReference type="EMBL" id="KAJ8307333.1"/>
    </source>
</evidence>
<keyword evidence="2" id="KW-0732">Signal</keyword>
<dbReference type="InterPro" id="IPR049883">
    <property type="entry name" value="NOTCH1_EGF-like"/>
</dbReference>
<dbReference type="PROSITE" id="PS00010">
    <property type="entry name" value="ASX_HYDROXYL"/>
    <property type="match status" value="3"/>
</dbReference>
<evidence type="ECO:0000259" key="6">
    <source>
        <dbReference type="PROSITE" id="PS50026"/>
    </source>
</evidence>
<keyword evidence="1 5" id="KW-0245">EGF-like domain</keyword>
<dbReference type="CDD" id="cd00054">
    <property type="entry name" value="EGF_CA"/>
    <property type="match status" value="2"/>
</dbReference>
<keyword evidence="8" id="KW-1185">Reference proteome</keyword>
<dbReference type="InterPro" id="IPR009030">
    <property type="entry name" value="Growth_fac_rcpt_cys_sf"/>
</dbReference>
<dbReference type="PANTHER" id="PTHR24050">
    <property type="entry name" value="PA14 DOMAIN-CONTAINING PROTEIN"/>
    <property type="match status" value="1"/>
</dbReference>
<protein>
    <recommendedName>
        <fullName evidence="6">EGF-like domain-containing protein</fullName>
    </recommendedName>
</protein>
<dbReference type="Gene3D" id="2.10.25.10">
    <property type="entry name" value="Laminin"/>
    <property type="match status" value="4"/>
</dbReference>
<dbReference type="Pfam" id="PF07645">
    <property type="entry name" value="EGF_CA"/>
    <property type="match status" value="4"/>
</dbReference>
<dbReference type="Gene3D" id="2.170.300.10">
    <property type="entry name" value="Tie2 ligand-binding domain superfamily"/>
    <property type="match status" value="2"/>
</dbReference>
<dbReference type="SUPFAM" id="SSF57184">
    <property type="entry name" value="Growth factor receptor domain"/>
    <property type="match status" value="1"/>
</dbReference>
<dbReference type="SUPFAM" id="SSF57196">
    <property type="entry name" value="EGF/Laminin"/>
    <property type="match status" value="2"/>
</dbReference>
<feature type="domain" description="EGF-like" evidence="6">
    <location>
        <begin position="89"/>
        <end position="132"/>
    </location>
</feature>
<keyword evidence="3" id="KW-0677">Repeat</keyword>
<dbReference type="SMART" id="SM00179">
    <property type="entry name" value="EGF_CA"/>
    <property type="match status" value="5"/>
</dbReference>
<feature type="domain" description="EGF-like" evidence="6">
    <location>
        <begin position="383"/>
        <end position="422"/>
    </location>
</feature>
<name>A0ABQ9EVK1_TEGGR</name>
<dbReference type="PROSITE" id="PS01187">
    <property type="entry name" value="EGF_CA"/>
    <property type="match status" value="1"/>
</dbReference>
<dbReference type="InterPro" id="IPR018097">
    <property type="entry name" value="EGF_Ca-bd_CS"/>
</dbReference>
<dbReference type="InterPro" id="IPR001881">
    <property type="entry name" value="EGF-like_Ca-bd_dom"/>
</dbReference>